<gene>
    <name evidence="3" type="ORF">HYALB_00004309</name>
</gene>
<name>A0A9N9M124_9HELO</name>
<comment type="caution">
    <text evidence="3">The sequence shown here is derived from an EMBL/GenBank/DDBJ whole genome shotgun (WGS) entry which is preliminary data.</text>
</comment>
<accession>A0A9N9M124</accession>
<evidence type="ECO:0000313" key="3">
    <source>
        <dbReference type="EMBL" id="CAG8983508.1"/>
    </source>
</evidence>
<dbReference type="EMBL" id="CAJVRM010000727">
    <property type="protein sequence ID" value="CAG8983508.1"/>
    <property type="molecule type" value="Genomic_DNA"/>
</dbReference>
<keyword evidence="2" id="KW-0732">Signal</keyword>
<feature type="region of interest" description="Disordered" evidence="1">
    <location>
        <begin position="34"/>
        <end position="55"/>
    </location>
</feature>
<sequence>MLSVVMNVIVSATFGLANIGTGIVVEPSTEIDEAMPIPGRKTGGKPSQGSFKKDGDRKWVCPITIEGRSLGEEKDLLGYGAWVGCGGAEEEETAPTPADRVCFSMALALGTPQSTPAVDK</sequence>
<keyword evidence="4" id="KW-1185">Reference proteome</keyword>
<dbReference type="AlphaFoldDB" id="A0A9N9M124"/>
<evidence type="ECO:0000256" key="1">
    <source>
        <dbReference type="SAM" id="MobiDB-lite"/>
    </source>
</evidence>
<proteinExistence type="predicted"/>
<protein>
    <submittedName>
        <fullName evidence="3">Uncharacterized protein</fullName>
    </submittedName>
</protein>
<feature type="chain" id="PRO_5040197719" evidence="2">
    <location>
        <begin position="18"/>
        <end position="120"/>
    </location>
</feature>
<organism evidence="3 4">
    <name type="scientific">Hymenoscyphus albidus</name>
    <dbReference type="NCBI Taxonomy" id="595503"/>
    <lineage>
        <taxon>Eukaryota</taxon>
        <taxon>Fungi</taxon>
        <taxon>Dikarya</taxon>
        <taxon>Ascomycota</taxon>
        <taxon>Pezizomycotina</taxon>
        <taxon>Leotiomycetes</taxon>
        <taxon>Helotiales</taxon>
        <taxon>Helotiaceae</taxon>
        <taxon>Hymenoscyphus</taxon>
    </lineage>
</organism>
<evidence type="ECO:0000256" key="2">
    <source>
        <dbReference type="SAM" id="SignalP"/>
    </source>
</evidence>
<dbReference type="Proteomes" id="UP000701801">
    <property type="component" value="Unassembled WGS sequence"/>
</dbReference>
<reference evidence="3" key="1">
    <citation type="submission" date="2021-07" db="EMBL/GenBank/DDBJ databases">
        <authorList>
            <person name="Durling M."/>
        </authorList>
    </citation>
    <scope>NUCLEOTIDE SEQUENCE</scope>
</reference>
<feature type="signal peptide" evidence="2">
    <location>
        <begin position="1"/>
        <end position="17"/>
    </location>
</feature>
<evidence type="ECO:0000313" key="4">
    <source>
        <dbReference type="Proteomes" id="UP000701801"/>
    </source>
</evidence>